<dbReference type="GO" id="GO:0008998">
    <property type="term" value="F:ribonucleoside-triphosphate reductase (thioredoxin) activity"/>
    <property type="evidence" value="ECO:0007669"/>
    <property type="project" value="InterPro"/>
</dbReference>
<evidence type="ECO:0008006" key="3">
    <source>
        <dbReference type="Google" id="ProtNLM"/>
    </source>
</evidence>
<dbReference type="Proteomes" id="UP000295606">
    <property type="component" value="Unassembled WGS sequence"/>
</dbReference>
<organism evidence="1 2">
    <name type="scientific">Paraburkholderia guartelaensis</name>
    <dbReference type="NCBI Taxonomy" id="2546446"/>
    <lineage>
        <taxon>Bacteria</taxon>
        <taxon>Pseudomonadati</taxon>
        <taxon>Pseudomonadota</taxon>
        <taxon>Betaproteobacteria</taxon>
        <taxon>Burkholderiales</taxon>
        <taxon>Burkholderiaceae</taxon>
        <taxon>Paraburkholderia</taxon>
    </lineage>
</organism>
<name>A0A4R5L9P8_9BURK</name>
<proteinExistence type="predicted"/>
<dbReference type="GO" id="GO:0006260">
    <property type="term" value="P:DNA replication"/>
    <property type="evidence" value="ECO:0007669"/>
    <property type="project" value="InterPro"/>
</dbReference>
<evidence type="ECO:0000313" key="2">
    <source>
        <dbReference type="Proteomes" id="UP000295606"/>
    </source>
</evidence>
<sequence>MSTVLSQSLKANHACVTLSDEERQPCEIWTRVMGYHRPVSSFNTGKKGEFHERKYFSEREARLAH</sequence>
<reference evidence="1 2" key="1">
    <citation type="submission" date="2019-03" db="EMBL/GenBank/DDBJ databases">
        <title>Paraburkholderia sp. isolated from native Mimosa gymnas in Guartela State Park, Brazil.</title>
        <authorList>
            <person name="Paulitsch F."/>
            <person name="Hungria M."/>
            <person name="Delamuta J.R.M."/>
            <person name="Ribeiro R.A."/>
            <person name="Dall'Agnol R."/>
            <person name="Silva J.S.B."/>
        </authorList>
    </citation>
    <scope>NUCLEOTIDE SEQUENCE [LARGE SCALE GENOMIC DNA]</scope>
    <source>
        <strain evidence="1 2">CNPSo 3008</strain>
    </source>
</reference>
<evidence type="ECO:0000313" key="1">
    <source>
        <dbReference type="EMBL" id="TDG04899.1"/>
    </source>
</evidence>
<dbReference type="OrthoDB" id="9808075at2"/>
<dbReference type="EMBL" id="SMOD01000024">
    <property type="protein sequence ID" value="TDG04899.1"/>
    <property type="molecule type" value="Genomic_DNA"/>
</dbReference>
<accession>A0A4R5L9P8</accession>
<comment type="caution">
    <text evidence="1">The sequence shown here is derived from an EMBL/GenBank/DDBJ whole genome shotgun (WGS) entry which is preliminary data.</text>
</comment>
<protein>
    <recommendedName>
        <fullName evidence="3">Oxidoreductase</fullName>
    </recommendedName>
</protein>
<gene>
    <name evidence="1" type="ORF">E1N52_27380</name>
</gene>
<dbReference type="AlphaFoldDB" id="A0A4R5L9P8"/>
<dbReference type="Pfam" id="PF13597">
    <property type="entry name" value="NRDD"/>
    <property type="match status" value="1"/>
</dbReference>
<dbReference type="InterPro" id="IPR012833">
    <property type="entry name" value="NrdD"/>
</dbReference>